<accession>A0ABW0HYZ9</accession>
<evidence type="ECO:0000259" key="1">
    <source>
        <dbReference type="Pfam" id="PF03551"/>
    </source>
</evidence>
<proteinExistence type="predicted"/>
<dbReference type="Proteomes" id="UP001596113">
    <property type="component" value="Unassembled WGS sequence"/>
</dbReference>
<dbReference type="InterPro" id="IPR052509">
    <property type="entry name" value="Metal_resp_DNA-bind_regulator"/>
</dbReference>
<feature type="domain" description="Transcription regulator PadR N-terminal" evidence="1">
    <location>
        <begin position="7"/>
        <end position="84"/>
    </location>
</feature>
<sequence length="191" mass="22439">MSIKLLVLGLLMEKELHPYEIRQTIKGRNWDQTFRVKDGSLYYAVDQLRQDGYIEVSETIPVPGDNRPDKTVYRITESGKAQLHDMLYAQMGQSFYPQHPLFMTLPFVRHLDLERVEDLVLKQLEACQNRIDRIEGVLDEKKTRLPRGSIFMIEGILRFNKTEKDWLEDMLVEARNARLAEMPRMKPESQS</sequence>
<evidence type="ECO:0000313" key="3">
    <source>
        <dbReference type="Proteomes" id="UP001596113"/>
    </source>
</evidence>
<gene>
    <name evidence="2" type="ORF">ACFPOF_22660</name>
</gene>
<dbReference type="InterPro" id="IPR036390">
    <property type="entry name" value="WH_DNA-bd_sf"/>
</dbReference>
<dbReference type="PANTHER" id="PTHR33169:SF14">
    <property type="entry name" value="TRANSCRIPTIONAL REGULATOR RV3488"/>
    <property type="match status" value="1"/>
</dbReference>
<dbReference type="Gene3D" id="1.10.10.10">
    <property type="entry name" value="Winged helix-like DNA-binding domain superfamily/Winged helix DNA-binding domain"/>
    <property type="match status" value="1"/>
</dbReference>
<reference evidence="3" key="1">
    <citation type="journal article" date="2019" name="Int. J. Syst. Evol. Microbiol.">
        <title>The Global Catalogue of Microorganisms (GCM) 10K type strain sequencing project: providing services to taxonomists for standard genome sequencing and annotation.</title>
        <authorList>
            <consortium name="The Broad Institute Genomics Platform"/>
            <consortium name="The Broad Institute Genome Sequencing Center for Infectious Disease"/>
            <person name="Wu L."/>
            <person name="Ma J."/>
        </authorList>
    </citation>
    <scope>NUCLEOTIDE SEQUENCE [LARGE SCALE GENOMIC DNA]</scope>
    <source>
        <strain evidence="3">CGMCC 1.18575</strain>
    </source>
</reference>
<name>A0ABW0HYZ9_9BACL</name>
<evidence type="ECO:0000313" key="2">
    <source>
        <dbReference type="EMBL" id="MFC5405555.1"/>
    </source>
</evidence>
<comment type="caution">
    <text evidence="2">The sequence shown here is derived from an EMBL/GenBank/DDBJ whole genome shotgun (WGS) entry which is preliminary data.</text>
</comment>
<keyword evidence="3" id="KW-1185">Reference proteome</keyword>
<dbReference type="PANTHER" id="PTHR33169">
    <property type="entry name" value="PADR-FAMILY TRANSCRIPTIONAL REGULATOR"/>
    <property type="match status" value="1"/>
</dbReference>
<dbReference type="InterPro" id="IPR036388">
    <property type="entry name" value="WH-like_DNA-bd_sf"/>
</dbReference>
<dbReference type="SUPFAM" id="SSF46785">
    <property type="entry name" value="Winged helix' DNA-binding domain"/>
    <property type="match status" value="1"/>
</dbReference>
<dbReference type="Pfam" id="PF03551">
    <property type="entry name" value="PadR"/>
    <property type="match status" value="1"/>
</dbReference>
<organism evidence="2 3">
    <name type="scientific">Cohnella soli</name>
    <dbReference type="NCBI Taxonomy" id="425005"/>
    <lineage>
        <taxon>Bacteria</taxon>
        <taxon>Bacillati</taxon>
        <taxon>Bacillota</taxon>
        <taxon>Bacilli</taxon>
        <taxon>Bacillales</taxon>
        <taxon>Paenibacillaceae</taxon>
        <taxon>Cohnella</taxon>
    </lineage>
</organism>
<protein>
    <submittedName>
        <fullName evidence="2">PadR family transcriptional regulator</fullName>
    </submittedName>
</protein>
<dbReference type="EMBL" id="JBHSMI010000029">
    <property type="protein sequence ID" value="MFC5405555.1"/>
    <property type="molecule type" value="Genomic_DNA"/>
</dbReference>
<dbReference type="InterPro" id="IPR005149">
    <property type="entry name" value="Tscrpt_reg_PadR_N"/>
</dbReference>
<dbReference type="RefSeq" id="WP_378136882.1">
    <property type="nucleotide sequence ID" value="NZ_JBHSMI010000029.1"/>
</dbReference>